<dbReference type="PROSITE" id="PS50088">
    <property type="entry name" value="ANK_REPEAT"/>
    <property type="match status" value="1"/>
</dbReference>
<dbReference type="GO" id="GO:0045944">
    <property type="term" value="P:positive regulation of transcription by RNA polymerase II"/>
    <property type="evidence" value="ECO:0007669"/>
    <property type="project" value="TreeGrafter"/>
</dbReference>
<feature type="region of interest" description="Disordered" evidence="4">
    <location>
        <begin position="60"/>
        <end position="88"/>
    </location>
</feature>
<dbReference type="GO" id="GO:0005634">
    <property type="term" value="C:nucleus"/>
    <property type="evidence" value="ECO:0007669"/>
    <property type="project" value="TreeGrafter"/>
</dbReference>
<dbReference type="SMART" id="SM00248">
    <property type="entry name" value="ANK"/>
    <property type="match status" value="4"/>
</dbReference>
<dbReference type="SUPFAM" id="SSF48403">
    <property type="entry name" value="Ankyrin repeat"/>
    <property type="match status" value="1"/>
</dbReference>
<evidence type="ECO:0000256" key="1">
    <source>
        <dbReference type="ARBA" id="ARBA00022737"/>
    </source>
</evidence>
<keyword evidence="5" id="KW-1133">Transmembrane helix</keyword>
<keyword evidence="1" id="KW-0677">Repeat</keyword>
<protein>
    <submittedName>
        <fullName evidence="6">Uncharacterized protein</fullName>
    </submittedName>
</protein>
<gene>
    <name evidence="6" type="ORF">EVOR1521_LOCUS5791</name>
</gene>
<sequence>MASSRERHPTCHSFDESIRNAEGQEWQRRAKSGLMLVHAGAESMQVGNIRPLLAPTLPKRLQQPGQENEPFNQDDSQTHRTPSTNKRTYDITELVKHFEDLMSDFRQDPQEHQSLSNVIGPNPWNLGFIHTGPLQKKAIWLLKVFSRSVSVKFPSAYSLEEAMRAAAHRGKLRNGKLCLEDAGQWTQICLVHADWIPPGVFRRPRGAWENFRIQVAAFCRHENLDADVKLILGERGNINARAMFDVALTYTNREELTYVSCSVQPIHFAVHAGNLHGVKVLLKLRAAVESRATFDAVPDYTPLHLATALWARAGEDAVAQHQVVKVLLDHSGDPHSMDLGLACADDLRPSRHGGSASSKPFRNGLKRGMVVTLDMTKVKAPGFRLRPDARQFLEQETKAHRSEFVLLADVEDEDDLVHLQMLSQESYLDEPKSFRIQQSCVMVQGWKFFDLCYCEVLDLLQGAVTPKTAIGSPGLSRAHTIGEESIVEDDEIQELIQARPQHHHQDSMRRRAVTVDMMAGGDAMQEQEDDPMDWEILPDIAIDDAVHLKLRNPLRPGNFYRKRSLVISGYLLHFVLDELIRESDRGPLQNDGALRHIVKQKADIHARAEVKRNTASDVYFVTAMHMAAVSYSLPAVKLLLDLKASIESAATFDKIPAWTPLADAIIATVDWSQRSVKKARLACTKDCVIQYLLSERANPDGCGGSGGLSCLHLAVGKNCESDIVCMLVENNADVTLKTSQYVRATRAHGNRGWDRGLTPLQICDYADQVYSQKARSEVMALLAPSLRGASFLLQDVTSMAAFSVNAADELVKRVMEEAKKDSEGSAARALRTLRMRAITGNKSLGLTAVDSIAELIEIAPSTAISLLDGLLLTEPDTEDPHVHPLPHRANMNYKHRAQGFGWSATVFDLPNLSVQTTYQPDSNRDRQNTYHDEHQCCHDGSETSHPEWPCWLRQQKLWHGKLAPKASCTRASLMGPAGLQRVVDQMGAQTAVKLLHQEGDRDVCIKVLLVANVLDVRIMMALTSVGWSDIFAEKVVQAILSAGYEQFCFKPITGALLQEILLFAAFLSWSFGIWFWQPKKTAWTVICAIFINESLTMAWWLRSHFSYGWTLKQFFLHPMAGFRLFQLYLLWWLLWRTFFGYDLDHTWRRDEDNSGKRTFERSLLGANLLLQCFLFIFLAKGASPRLEFGRHLLAILHSFMRLGVIFTVLILVFASFTSAYLVMGSKLPLRALIEKVYRGLFLADGEGLDVMEGGQGEGELEPNNLDTYLTLFSTFIVTICLLNVSIAVFTMEYEAAIKESWLHFWRWRARLCTEVLLCPRWPWKFESNSAVCQERRYLAQLLEWAVLTLKGDVLPAVYNSSFFKRTLNICGYRVSWEPLNEVTQREPIDEDAEYVKYAGWMTVTLLSLLGTLFLVLPFVHAFFSGLVLGLALTTLKSLCARGPYGLATESEEISDCEDEQEEACHGTDRPHFLWICYRSDYDSNVFMNKEVHREHLELLESRVNSMSQTVEKWGTEVNSLSDTMTKLTETVQRLEAKLPGMGVGGIAAMPSVPSMDGLIRASSVPFPDGRRNTVGTINPQLNLRRMGSVSSQREQRG</sequence>
<feature type="transmembrane region" description="Helical" evidence="5">
    <location>
        <begin position="1268"/>
        <end position="1289"/>
    </location>
</feature>
<dbReference type="PANTHER" id="PTHR24193">
    <property type="entry name" value="ANKYRIN REPEAT PROTEIN"/>
    <property type="match status" value="1"/>
</dbReference>
<feature type="transmembrane region" description="Helical" evidence="5">
    <location>
        <begin position="1405"/>
        <end position="1432"/>
    </location>
</feature>
<keyword evidence="7" id="KW-1185">Reference proteome</keyword>
<dbReference type="InterPro" id="IPR002110">
    <property type="entry name" value="Ankyrin_rpt"/>
</dbReference>
<dbReference type="GO" id="GO:0000976">
    <property type="term" value="F:transcription cis-regulatory region binding"/>
    <property type="evidence" value="ECO:0007669"/>
    <property type="project" value="TreeGrafter"/>
</dbReference>
<feature type="transmembrane region" description="Helical" evidence="5">
    <location>
        <begin position="1199"/>
        <end position="1222"/>
    </location>
</feature>
<keyword evidence="5" id="KW-0812">Transmembrane</keyword>
<dbReference type="InterPro" id="IPR050663">
    <property type="entry name" value="Ankyrin-SOCS_Box"/>
</dbReference>
<evidence type="ECO:0000256" key="5">
    <source>
        <dbReference type="SAM" id="Phobius"/>
    </source>
</evidence>
<feature type="transmembrane region" description="Helical" evidence="5">
    <location>
        <begin position="1082"/>
        <end position="1101"/>
    </location>
</feature>
<name>A0AA36HZ66_9DINO</name>
<dbReference type="Gene3D" id="1.25.40.20">
    <property type="entry name" value="Ankyrin repeat-containing domain"/>
    <property type="match status" value="2"/>
</dbReference>
<accession>A0AA36HZ66</accession>
<evidence type="ECO:0000256" key="3">
    <source>
        <dbReference type="PROSITE-ProRule" id="PRU00023"/>
    </source>
</evidence>
<organism evidence="6 7">
    <name type="scientific">Effrenium voratum</name>
    <dbReference type="NCBI Taxonomy" id="2562239"/>
    <lineage>
        <taxon>Eukaryota</taxon>
        <taxon>Sar</taxon>
        <taxon>Alveolata</taxon>
        <taxon>Dinophyceae</taxon>
        <taxon>Suessiales</taxon>
        <taxon>Symbiodiniaceae</taxon>
        <taxon>Effrenium</taxon>
    </lineage>
</organism>
<evidence type="ECO:0000313" key="7">
    <source>
        <dbReference type="Proteomes" id="UP001178507"/>
    </source>
</evidence>
<evidence type="ECO:0000256" key="4">
    <source>
        <dbReference type="SAM" id="MobiDB-lite"/>
    </source>
</evidence>
<feature type="transmembrane region" description="Helical" evidence="5">
    <location>
        <begin position="1122"/>
        <end position="1141"/>
    </location>
</feature>
<dbReference type="Pfam" id="PF00023">
    <property type="entry name" value="Ank"/>
    <property type="match status" value="1"/>
</dbReference>
<proteinExistence type="predicted"/>
<evidence type="ECO:0000313" key="6">
    <source>
        <dbReference type="EMBL" id="CAJ1376833.1"/>
    </source>
</evidence>
<dbReference type="Proteomes" id="UP001178507">
    <property type="component" value="Unassembled WGS sequence"/>
</dbReference>
<keyword evidence="5" id="KW-0472">Membrane</keyword>
<feature type="repeat" description="ANK" evidence="3">
    <location>
        <begin position="706"/>
        <end position="739"/>
    </location>
</feature>
<feature type="compositionally biased region" description="Polar residues" evidence="4">
    <location>
        <begin position="63"/>
        <end position="86"/>
    </location>
</feature>
<reference evidence="6" key="1">
    <citation type="submission" date="2023-08" db="EMBL/GenBank/DDBJ databases">
        <authorList>
            <person name="Chen Y."/>
            <person name="Shah S."/>
            <person name="Dougan E. K."/>
            <person name="Thang M."/>
            <person name="Chan C."/>
        </authorList>
    </citation>
    <scope>NUCLEOTIDE SEQUENCE</scope>
</reference>
<dbReference type="InterPro" id="IPR036770">
    <property type="entry name" value="Ankyrin_rpt-contain_sf"/>
</dbReference>
<dbReference type="EMBL" id="CAUJNA010000424">
    <property type="protein sequence ID" value="CAJ1376833.1"/>
    <property type="molecule type" value="Genomic_DNA"/>
</dbReference>
<dbReference type="PANTHER" id="PTHR24193:SF121">
    <property type="entry name" value="ADA2A-CONTAINING COMPLEX COMPONENT 3, ISOFORM D"/>
    <property type="match status" value="1"/>
</dbReference>
<comment type="caution">
    <text evidence="6">The sequence shown here is derived from an EMBL/GenBank/DDBJ whole genome shotgun (WGS) entry which is preliminary data.</text>
</comment>
<keyword evidence="2 3" id="KW-0040">ANK repeat</keyword>
<feature type="transmembrane region" description="Helical" evidence="5">
    <location>
        <begin position="1056"/>
        <end position="1076"/>
    </location>
</feature>
<evidence type="ECO:0000256" key="2">
    <source>
        <dbReference type="ARBA" id="ARBA00023043"/>
    </source>
</evidence>